<evidence type="ECO:0000313" key="3">
    <source>
        <dbReference type="Proteomes" id="UP000067626"/>
    </source>
</evidence>
<proteinExistence type="predicted"/>
<feature type="compositionally biased region" description="Gly residues" evidence="1">
    <location>
        <begin position="46"/>
        <end position="67"/>
    </location>
</feature>
<dbReference type="EMBL" id="CP012159">
    <property type="protein sequence ID" value="AKT38000.1"/>
    <property type="molecule type" value="Genomic_DNA"/>
</dbReference>
<evidence type="ECO:0000256" key="1">
    <source>
        <dbReference type="SAM" id="MobiDB-lite"/>
    </source>
</evidence>
<dbReference type="KEGG" id="ccro:CMC5_021410"/>
<dbReference type="RefSeq" id="WP_050430291.1">
    <property type="nucleotide sequence ID" value="NZ_CP012159.1"/>
</dbReference>
<evidence type="ECO:0000313" key="2">
    <source>
        <dbReference type="EMBL" id="AKT38000.1"/>
    </source>
</evidence>
<keyword evidence="3" id="KW-1185">Reference proteome</keyword>
<feature type="compositionally biased region" description="Low complexity" evidence="1">
    <location>
        <begin position="32"/>
        <end position="45"/>
    </location>
</feature>
<dbReference type="PATRIC" id="fig|52.7.peg.2307"/>
<protein>
    <submittedName>
        <fullName evidence="2">Uncharacterized protein</fullName>
    </submittedName>
</protein>
<feature type="region of interest" description="Disordered" evidence="1">
    <location>
        <begin position="32"/>
        <end position="67"/>
    </location>
</feature>
<dbReference type="STRING" id="52.CMC5_021410"/>
<accession>A0A0K1EAV6</accession>
<sequence length="387" mass="39673">MSFENTPSFATGLVALLAVGGIACGDPFTASPGTGGSTSTSTSTLTGGGNNTGGGGNGGFAEGGGGTGGEGGVTVPCTVGAPQACEPGEYCSASTTRCTSCADLGDLRFGEPSLMGIQSVGGSRISPRARLRGDGIEELIFNANVGGMGTDIITALRNDGGWDQGVLVPGNAVNTTGQELAPIQLPPGATIPSVGLSEPILFTGMASGRRQIYMATSGSDTRANLPGVNQAADDSFSLAVAYTQSPPRYWFMRRTGGAGAYRFVTQTAGSTVPVPVDDRLIVPGGCTVSLVQNTDIAPWVTPDGKYLLFQANYPAACNEDSKGLRAFYVQLNELNGEPTGEAKEIAIDDFSITAPVRTPSLSPDFCSLYFATEDMSGVRDLYSAPRR</sequence>
<name>A0A0K1EAV6_CHOCO</name>
<organism evidence="2 3">
    <name type="scientific">Chondromyces crocatus</name>
    <dbReference type="NCBI Taxonomy" id="52"/>
    <lineage>
        <taxon>Bacteria</taxon>
        <taxon>Pseudomonadati</taxon>
        <taxon>Myxococcota</taxon>
        <taxon>Polyangia</taxon>
        <taxon>Polyangiales</taxon>
        <taxon>Polyangiaceae</taxon>
        <taxon>Chondromyces</taxon>
    </lineage>
</organism>
<dbReference type="AlphaFoldDB" id="A0A0K1EAV6"/>
<gene>
    <name evidence="2" type="ORF">CMC5_021410</name>
</gene>
<dbReference type="Proteomes" id="UP000067626">
    <property type="component" value="Chromosome"/>
</dbReference>
<reference evidence="2 3" key="1">
    <citation type="submission" date="2015-07" db="EMBL/GenBank/DDBJ databases">
        <title>Genome analysis of myxobacterium Chondromyces crocatus Cm c5 reveals a high potential for natural compound synthesis and the genetic basis for the loss of fruiting body formation.</title>
        <authorList>
            <person name="Zaburannyi N."/>
            <person name="Bunk B."/>
            <person name="Maier J."/>
            <person name="Overmann J."/>
            <person name="Mueller R."/>
        </authorList>
    </citation>
    <scope>NUCLEOTIDE SEQUENCE [LARGE SCALE GENOMIC DNA]</scope>
    <source>
        <strain evidence="2 3">Cm c5</strain>
    </source>
</reference>
<dbReference type="OrthoDB" id="5509545at2"/>